<dbReference type="Proteomes" id="UP000679307">
    <property type="component" value="Chromosome"/>
</dbReference>
<evidence type="ECO:0000313" key="1">
    <source>
        <dbReference type="EMBL" id="QVT80428.1"/>
    </source>
</evidence>
<organism evidence="1 2">
    <name type="scientific">Nocardioides aquaticus</name>
    <dbReference type="NCBI Taxonomy" id="160826"/>
    <lineage>
        <taxon>Bacteria</taxon>
        <taxon>Bacillati</taxon>
        <taxon>Actinomycetota</taxon>
        <taxon>Actinomycetes</taxon>
        <taxon>Propionibacteriales</taxon>
        <taxon>Nocardioidaceae</taxon>
        <taxon>Nocardioides</taxon>
    </lineage>
</organism>
<evidence type="ECO:0000313" key="2">
    <source>
        <dbReference type="Proteomes" id="UP000679307"/>
    </source>
</evidence>
<dbReference type="EMBL" id="CP075371">
    <property type="protein sequence ID" value="QVT80428.1"/>
    <property type="molecule type" value="Genomic_DNA"/>
</dbReference>
<name>A0ABX8EIT6_9ACTN</name>
<accession>A0ABX8EIT6</accession>
<gene>
    <name evidence="1" type="ORF">ENKNEFLB_02823</name>
</gene>
<sequence length="92" mass="10115">MTVLDQQVSNHYLPAWARVWVWALANADRHGHARAYPGQLRDVLDTRDSRQVSRAIKLARERRVIDGCSSAGCLVLPGHAGHPCPAIHRGGA</sequence>
<protein>
    <submittedName>
        <fullName evidence="1">Uncharacterized protein</fullName>
    </submittedName>
</protein>
<keyword evidence="2" id="KW-1185">Reference proteome</keyword>
<proteinExistence type="predicted"/>
<reference evidence="1 2" key="1">
    <citation type="submission" date="2021-05" db="EMBL/GenBank/DDBJ databases">
        <title>Complete genome of Nocardioides aquaticus KCTC 9944T isolated from meromictic and hypersaline Ekho Lake, Antarctica.</title>
        <authorList>
            <person name="Hwang K."/>
            <person name="Kim K.M."/>
            <person name="Choe H."/>
        </authorList>
    </citation>
    <scope>NUCLEOTIDE SEQUENCE [LARGE SCALE GENOMIC DNA]</scope>
    <source>
        <strain evidence="1 2">KCTC 9944</strain>
    </source>
</reference>